<dbReference type="PANTHER" id="PTHR33495">
    <property type="entry name" value="ANTI-SIGMA FACTOR ANTAGONIST TM_1081-RELATED-RELATED"/>
    <property type="match status" value="1"/>
</dbReference>
<dbReference type="CDD" id="cd07043">
    <property type="entry name" value="STAS_anti-anti-sigma_factors"/>
    <property type="match status" value="1"/>
</dbReference>
<dbReference type="InterPro" id="IPR036513">
    <property type="entry name" value="STAS_dom_sf"/>
</dbReference>
<evidence type="ECO:0000256" key="2">
    <source>
        <dbReference type="RuleBase" id="RU003749"/>
    </source>
</evidence>
<organism evidence="4 5">
    <name type="scientific">candidate division KSB3 bacterium</name>
    <dbReference type="NCBI Taxonomy" id="2044937"/>
    <lineage>
        <taxon>Bacteria</taxon>
        <taxon>candidate division KSB3</taxon>
    </lineage>
</organism>
<feature type="domain" description="STAS" evidence="3">
    <location>
        <begin position="1"/>
        <end position="111"/>
    </location>
</feature>
<comment type="similarity">
    <text evidence="1 2">Belongs to the anti-sigma-factor antagonist family.</text>
</comment>
<dbReference type="Proteomes" id="UP000230821">
    <property type="component" value="Unassembled WGS sequence"/>
</dbReference>
<dbReference type="Pfam" id="PF01740">
    <property type="entry name" value="STAS"/>
    <property type="match status" value="1"/>
</dbReference>
<evidence type="ECO:0000313" key="5">
    <source>
        <dbReference type="Proteomes" id="UP000230821"/>
    </source>
</evidence>
<name>A0A2G6KC11_9BACT</name>
<gene>
    <name evidence="4" type="ORF">CSA56_12840</name>
</gene>
<evidence type="ECO:0000259" key="3">
    <source>
        <dbReference type="PROSITE" id="PS50801"/>
    </source>
</evidence>
<evidence type="ECO:0000256" key="1">
    <source>
        <dbReference type="ARBA" id="ARBA00009013"/>
    </source>
</evidence>
<comment type="caution">
    <text evidence="4">The sequence shown here is derived from an EMBL/GenBank/DDBJ whole genome shotgun (WGS) entry which is preliminary data.</text>
</comment>
<accession>A0A2G6KC11</accession>
<dbReference type="PROSITE" id="PS50801">
    <property type="entry name" value="STAS"/>
    <property type="match status" value="1"/>
</dbReference>
<reference evidence="4 5" key="1">
    <citation type="submission" date="2017-10" db="EMBL/GenBank/DDBJ databases">
        <title>Novel microbial diversity and functional potential in the marine mammal oral microbiome.</title>
        <authorList>
            <person name="Dudek N.K."/>
            <person name="Sun C.L."/>
            <person name="Burstein D."/>
            <person name="Kantor R.S."/>
            <person name="Aliaga Goltsman D.S."/>
            <person name="Bik E.M."/>
            <person name="Thomas B.C."/>
            <person name="Banfield J.F."/>
            <person name="Relman D.A."/>
        </authorList>
    </citation>
    <scope>NUCLEOTIDE SEQUENCE [LARGE SCALE GENOMIC DNA]</scope>
    <source>
        <strain evidence="4">DOLJORAL78_47_16</strain>
    </source>
</reference>
<proteinExistence type="inferred from homology"/>
<dbReference type="NCBIfam" id="TIGR00377">
    <property type="entry name" value="ant_ant_sig"/>
    <property type="match status" value="1"/>
</dbReference>
<dbReference type="GO" id="GO:0043856">
    <property type="term" value="F:anti-sigma factor antagonist activity"/>
    <property type="evidence" value="ECO:0007669"/>
    <property type="project" value="InterPro"/>
</dbReference>
<dbReference type="InterPro" id="IPR003658">
    <property type="entry name" value="Anti-sigma_ant"/>
</dbReference>
<dbReference type="AlphaFoldDB" id="A0A2G6KC11"/>
<evidence type="ECO:0000313" key="4">
    <source>
        <dbReference type="EMBL" id="PIE33236.1"/>
    </source>
</evidence>
<dbReference type="EMBL" id="PDSK01000102">
    <property type="protein sequence ID" value="PIE33236.1"/>
    <property type="molecule type" value="Genomic_DNA"/>
</dbReference>
<dbReference type="SUPFAM" id="SSF52091">
    <property type="entry name" value="SpoIIaa-like"/>
    <property type="match status" value="1"/>
</dbReference>
<sequence length="112" mass="12954">MFIETRTREQAYILEVQGEIDLYSSPMLRKYIFNTLKEQKPQTLIVDLSGVTYTDSSGIATLVEGLQLAEEYRTHFKLVGLSQTVLEVFQLVRLERVFDIYDTEDDALQETP</sequence>
<dbReference type="Gene3D" id="3.30.750.24">
    <property type="entry name" value="STAS domain"/>
    <property type="match status" value="1"/>
</dbReference>
<dbReference type="InterPro" id="IPR002645">
    <property type="entry name" value="STAS_dom"/>
</dbReference>
<protein>
    <recommendedName>
        <fullName evidence="2">Anti-sigma factor antagonist</fullName>
    </recommendedName>
</protein>
<dbReference type="PANTHER" id="PTHR33495:SF2">
    <property type="entry name" value="ANTI-SIGMA FACTOR ANTAGONIST TM_1081-RELATED"/>
    <property type="match status" value="1"/>
</dbReference>